<evidence type="ECO:0000259" key="3">
    <source>
        <dbReference type="Pfam" id="PF18962"/>
    </source>
</evidence>
<dbReference type="EMBL" id="JBHSAT010000023">
    <property type="protein sequence ID" value="MFC3878501.1"/>
    <property type="molecule type" value="Genomic_DNA"/>
</dbReference>
<comment type="caution">
    <text evidence="4">The sequence shown here is derived from an EMBL/GenBank/DDBJ whole genome shotgun (WGS) entry which is preliminary data.</text>
</comment>
<name>A0ABV8AKF1_9FLAO</name>
<keyword evidence="5" id="KW-1185">Reference proteome</keyword>
<evidence type="ECO:0000256" key="1">
    <source>
        <dbReference type="ARBA" id="ARBA00022729"/>
    </source>
</evidence>
<dbReference type="Pfam" id="PF18962">
    <property type="entry name" value="Por_Secre_tail"/>
    <property type="match status" value="1"/>
</dbReference>
<sequence>MKTILPFKFPRTTLNFSFFFVLALLGSSFLMAQNPNSNVDGGFISTEDETTICVDGFPDPINVTVEGASGRLKQWIITDDQNNILALPPAPPFNLDGAGPGVCRIWHLSYNGIPPFKKLKNLSDLRGRYDLSNYIEVVRNLKPEGGTLTGGENNIFTFCVDGEADNIPEGAITLEGNIGSNSVWVVTDLDLNILGLPPTPSAPNFDAAGAGTCLVWHLSFEGDPETFLDVTNAGDLEGCFELSNPITVIRYEADGGILEGGSFEYCVGDGEADNIPEGDITLSGNVGNFSQWIVTDSEGMILGTPPNPFVVDFDGAGDGTCVVYHLSAFGEVEGATAGSNIADISGCYDLSNGIDVVRNQPEGGTITGGDNNTFTFNTVGDGQPDQIAEGAVTIEGSSGENATWVVTDEDLNILGLPPTASAPNFDGAGPGTCLLWYMRYAGDVDLSTFSNVGEFDFCFDLSNSISVIRNEGNAGRSSIIENPASDVLNVKLGHPSKKGVSLQLFNMSNEPVIETSTTKQKAQLNIQNLSPGLYFLRVEGDSGQPEILRVVIN</sequence>
<organism evidence="4 5">
    <name type="scientific">Winogradskyella maritima</name>
    <dbReference type="NCBI Taxonomy" id="1517766"/>
    <lineage>
        <taxon>Bacteria</taxon>
        <taxon>Pseudomonadati</taxon>
        <taxon>Bacteroidota</taxon>
        <taxon>Flavobacteriia</taxon>
        <taxon>Flavobacteriales</taxon>
        <taxon>Flavobacteriaceae</taxon>
        <taxon>Winogradskyella</taxon>
    </lineage>
</organism>
<dbReference type="InterPro" id="IPR026444">
    <property type="entry name" value="Secre_tail"/>
</dbReference>
<proteinExistence type="predicted"/>
<protein>
    <submittedName>
        <fullName evidence="4">T9SS type A sorting domain-containing protein</fullName>
    </submittedName>
</protein>
<reference evidence="5" key="1">
    <citation type="journal article" date="2019" name="Int. J. Syst. Evol. Microbiol.">
        <title>The Global Catalogue of Microorganisms (GCM) 10K type strain sequencing project: providing services to taxonomists for standard genome sequencing and annotation.</title>
        <authorList>
            <consortium name="The Broad Institute Genomics Platform"/>
            <consortium name="The Broad Institute Genome Sequencing Center for Infectious Disease"/>
            <person name="Wu L."/>
            <person name="Ma J."/>
        </authorList>
    </citation>
    <scope>NUCLEOTIDE SEQUENCE [LARGE SCALE GENOMIC DNA]</scope>
    <source>
        <strain evidence="5">CECT 8979</strain>
    </source>
</reference>
<evidence type="ECO:0000313" key="4">
    <source>
        <dbReference type="EMBL" id="MFC3878501.1"/>
    </source>
</evidence>
<dbReference type="Proteomes" id="UP001595812">
    <property type="component" value="Unassembled WGS sequence"/>
</dbReference>
<dbReference type="NCBIfam" id="TIGR04183">
    <property type="entry name" value="Por_Secre_tail"/>
    <property type="match status" value="1"/>
</dbReference>
<evidence type="ECO:0000256" key="2">
    <source>
        <dbReference type="SAM" id="SignalP"/>
    </source>
</evidence>
<accession>A0ABV8AKF1</accession>
<gene>
    <name evidence="4" type="ORF">ACFOSX_14765</name>
</gene>
<evidence type="ECO:0000313" key="5">
    <source>
        <dbReference type="Proteomes" id="UP001595812"/>
    </source>
</evidence>
<feature type="signal peptide" evidence="2">
    <location>
        <begin position="1"/>
        <end position="32"/>
    </location>
</feature>
<dbReference type="RefSeq" id="WP_386102962.1">
    <property type="nucleotide sequence ID" value="NZ_JBHSAT010000023.1"/>
</dbReference>
<feature type="domain" description="Secretion system C-terminal sorting" evidence="3">
    <location>
        <begin position="482"/>
        <end position="544"/>
    </location>
</feature>
<keyword evidence="1 2" id="KW-0732">Signal</keyword>
<feature type="chain" id="PRO_5046320269" evidence="2">
    <location>
        <begin position="33"/>
        <end position="553"/>
    </location>
</feature>